<gene>
    <name evidence="1" type="ORF">COX38_02485</name>
</gene>
<proteinExistence type="predicted"/>
<dbReference type="Proteomes" id="UP000229054">
    <property type="component" value="Unassembled WGS sequence"/>
</dbReference>
<sequence>RWYGLKDKVVKLRKQGFSMNMIENRYGIARSTLSGWFRKVKLTSAQKRKLLKNSRVGLIAARRKAVLWHNAQKEKRLKEAETQAIKTIKSIDIADKKILELALAILYMGEGTKRKVETAMGSSNPLALKFFLATLKALYNLDLKKIKCQLNLRADQNPKKMKRFWSKELKLPLNNFRHVNLDKRTIGSKTYPYYKGVCYVYCGNVAIQRKLICLSEIFCRKVVKKYLGTWRSG</sequence>
<dbReference type="EMBL" id="PCRN01000084">
    <property type="protein sequence ID" value="PIP22097.1"/>
    <property type="molecule type" value="Genomic_DNA"/>
</dbReference>
<dbReference type="AlphaFoldDB" id="A0A2G9YS87"/>
<comment type="caution">
    <text evidence="1">The sequence shown here is derived from an EMBL/GenBank/DDBJ whole genome shotgun (WGS) entry which is preliminary data.</text>
</comment>
<name>A0A2G9YS87_9BACT</name>
<evidence type="ECO:0000313" key="2">
    <source>
        <dbReference type="Proteomes" id="UP000229054"/>
    </source>
</evidence>
<protein>
    <recommendedName>
        <fullName evidence="3">HTH psq-type domain-containing protein</fullName>
    </recommendedName>
</protein>
<accession>A0A2G9YS87</accession>
<reference evidence="1 2" key="1">
    <citation type="submission" date="2017-09" db="EMBL/GenBank/DDBJ databases">
        <title>Depth-based differentiation of microbial function through sediment-hosted aquifers and enrichment of novel symbionts in the deep terrestrial subsurface.</title>
        <authorList>
            <person name="Probst A.J."/>
            <person name="Ladd B."/>
            <person name="Jarett J.K."/>
            <person name="Geller-Mcgrath D.E."/>
            <person name="Sieber C.M."/>
            <person name="Emerson J.B."/>
            <person name="Anantharaman K."/>
            <person name="Thomas B.C."/>
            <person name="Malmstrom R."/>
            <person name="Stieglmeier M."/>
            <person name="Klingl A."/>
            <person name="Woyke T."/>
            <person name="Ryan C.M."/>
            <person name="Banfield J.F."/>
        </authorList>
    </citation>
    <scope>NUCLEOTIDE SEQUENCE [LARGE SCALE GENOMIC DNA]</scope>
    <source>
        <strain evidence="1">CG23_combo_of_CG06-09_8_20_14_all_39_25</strain>
    </source>
</reference>
<organism evidence="1 2">
    <name type="scientific">Candidatus Nealsonbacteria bacterium CG23_combo_of_CG06-09_8_20_14_all_39_25</name>
    <dbReference type="NCBI Taxonomy" id="1974723"/>
    <lineage>
        <taxon>Bacteria</taxon>
        <taxon>Candidatus Nealsoniibacteriota</taxon>
    </lineage>
</organism>
<evidence type="ECO:0000313" key="1">
    <source>
        <dbReference type="EMBL" id="PIP22097.1"/>
    </source>
</evidence>
<feature type="non-terminal residue" evidence="1">
    <location>
        <position position="1"/>
    </location>
</feature>
<evidence type="ECO:0008006" key="3">
    <source>
        <dbReference type="Google" id="ProtNLM"/>
    </source>
</evidence>